<sequence length="244" mass="27123">MSHFVALNPQQHKTLRVHTDKVAATGANEHLIPVVLSEFNQLIVQYPIVFTKNADTGQFVCSAMLGFEEGENLFWEEDSWRGLYIPAQIERHPFYIGHNDDAEDDKHLVCIDTQSDAVSHDNGVPLFDESGHPTPLMADKQELLALLLEGEVRTQAFIKALSSLDLLTPIALDITLADNTSRKVSGLYTIDEDKLSGLCGETVAMLHENGFLAPAYILLASHAHVYSLIERKNARLAKGEQWFG</sequence>
<dbReference type="EMBL" id="CP031769">
    <property type="protein sequence ID" value="AXR05497.1"/>
    <property type="molecule type" value="Genomic_DNA"/>
</dbReference>
<dbReference type="AlphaFoldDB" id="A0A346NIZ0"/>
<accession>A0A346NIZ0</accession>
<dbReference type="Pfam" id="PF07277">
    <property type="entry name" value="SapC"/>
    <property type="match status" value="1"/>
</dbReference>
<dbReference type="Proteomes" id="UP000262073">
    <property type="component" value="Chromosome"/>
</dbReference>
<evidence type="ECO:0000313" key="2">
    <source>
        <dbReference type="Proteomes" id="UP000262073"/>
    </source>
</evidence>
<protein>
    <submittedName>
        <fullName evidence="1">Peptidase</fullName>
    </submittedName>
</protein>
<dbReference type="RefSeq" id="WP_108568112.1">
    <property type="nucleotide sequence ID" value="NZ_CP031769.1"/>
</dbReference>
<dbReference type="OrthoDB" id="8888710at2"/>
<gene>
    <name evidence="1" type="ORF">D0Y50_03400</name>
</gene>
<reference evidence="1 2" key="1">
    <citation type="submission" date="2018-08" db="EMBL/GenBank/DDBJ databases">
        <title>Salinimonas sediminis sp. nov., a piezophilic bacterium isolated from a deep-sea sediment sample from the New Britain Trench.</title>
        <authorList>
            <person name="Cao J."/>
        </authorList>
    </citation>
    <scope>NUCLEOTIDE SEQUENCE [LARGE SCALE GENOMIC DNA]</scope>
    <source>
        <strain evidence="1 2">N102</strain>
    </source>
</reference>
<evidence type="ECO:0000313" key="1">
    <source>
        <dbReference type="EMBL" id="AXR05497.1"/>
    </source>
</evidence>
<dbReference type="KEGG" id="salm:D0Y50_03400"/>
<keyword evidence="2" id="KW-1185">Reference proteome</keyword>
<name>A0A346NIZ0_9ALTE</name>
<organism evidence="1 2">
    <name type="scientific">Salinimonas sediminis</name>
    <dbReference type="NCBI Taxonomy" id="2303538"/>
    <lineage>
        <taxon>Bacteria</taxon>
        <taxon>Pseudomonadati</taxon>
        <taxon>Pseudomonadota</taxon>
        <taxon>Gammaproteobacteria</taxon>
        <taxon>Alteromonadales</taxon>
        <taxon>Alteromonadaceae</taxon>
        <taxon>Alteromonas/Salinimonas group</taxon>
        <taxon>Salinimonas</taxon>
    </lineage>
</organism>
<proteinExistence type="predicted"/>
<dbReference type="InterPro" id="IPR010836">
    <property type="entry name" value="SapC"/>
</dbReference>